<dbReference type="PANTHER" id="PTHR22792:SF132">
    <property type="entry name" value="LA-RELATED PROTEIN 1"/>
    <property type="match status" value="1"/>
</dbReference>
<feature type="compositionally biased region" description="Polar residues" evidence="3">
    <location>
        <begin position="285"/>
        <end position="298"/>
    </location>
</feature>
<dbReference type="CDD" id="cd07323">
    <property type="entry name" value="LAM"/>
    <property type="match status" value="1"/>
</dbReference>
<feature type="region of interest" description="Disordered" evidence="3">
    <location>
        <begin position="854"/>
        <end position="897"/>
    </location>
</feature>
<evidence type="ECO:0000259" key="4">
    <source>
        <dbReference type="PROSITE" id="PS50961"/>
    </source>
</evidence>
<feature type="region of interest" description="Disordered" evidence="3">
    <location>
        <begin position="942"/>
        <end position="981"/>
    </location>
</feature>
<sequence length="1147" mass="124108">MAASTSSPSGFSYAQAARGKASTATSQAPSSKVTSGTATPATGTFSELGPNSNWADDVESTAGEKADARKTAQEQSKPVLTKDDAVERTKAEDRLANGTSGAPSPDLVATPNIATASEDSSSAPQTNGSSETTWDTKSDHSAQNSEPSWIAARKERQDYDKDGKSSDRQARKGKKGEKASKEAEAPTPEPKPVLYTEAAPPSVNPWAIKRVEAPKPVPVAVPQAPKPVPPAVPTAAMKENQRPRADSRKKANSIPGVPRDGENNNDTKKPSAPQGKRVDEKYQARQGSKLATESSRNDATPAPTKAHREHQSLPNLHAVPPPVKDETSWPTPDKAERVDDKERKDVAEKERTGEGAESEGIAKPREKTKWTQIPVTPTIVWATEEMNRPPRGSGGERGGRGSTSTRGRGGARGGPNGAKNGDRTATKKEMSPSDGENTGAITRGRSDMDREPMPPPSKPTRKAAASDSRAGSHARGQSQAKSSAIAASEGSAKFVTQYQRTDSPARLANADGQDVKVLETIPRSAKDASVKDAREGVEISRETPVRRVPSDSKKERAFESYNGKEWTGAPRGGKRGGRGRGGSREFANGHQSSQPFTNGHSDFANAYGVPHSPSAFQSPRGGFGFAQPGRGSWRGNPRSQSIPLDQAYGGRFGYGPAVGLPPVQTYYPGVYDYSGMPMSAIPYAQVAEQQYLFEMVSTQLEYYFSIDNLLKDMYLRKNMDSQGFVFLDVISNFNRIKQLSADPNLLKAACLRSETIEIKTGDDGKDRLRRQDGWEQFVMPMDQREPAAQTDGPKTLSRPEPPAIAIPPSVDAYRGPTSAGLPSSQRRSYEAGYAMSGAVPGFAPFAPAHHFGYGDMTRGDEDRGRAAKSPIREKGPAQGSGSLSGAVDAKDGEGDVFPDEQASTLTVILKLGLQKPQHAAARTFSNGSIDTRSIFGELEKAGDEAAKPTPNGELASNGDHPTPEVSRHASPSQGRSPEKGVNNELPLLWIKNSERPHEALPAGTTLEPYVHLRLKALKQRDEASTGNCPYDLDVLYQFWSHFLIRNYNHRMYGEFKYYATDDAQCRNNNTGMQNLLQFYAKALASSTPIRDHIVRDYVELVKIEPASTQGQGFKQLRQAWRNGALNLKNRKKLNDIVDEELRTRLES</sequence>
<keyword evidence="1 2" id="KW-0694">RNA-binding</keyword>
<evidence type="ECO:0000256" key="3">
    <source>
        <dbReference type="SAM" id="MobiDB-lite"/>
    </source>
</evidence>
<reference evidence="5" key="1">
    <citation type="journal article" date="2020" name="Stud. Mycol.">
        <title>101 Dothideomycetes genomes: a test case for predicting lifestyles and emergence of pathogens.</title>
        <authorList>
            <person name="Haridas S."/>
            <person name="Albert R."/>
            <person name="Binder M."/>
            <person name="Bloem J."/>
            <person name="Labutti K."/>
            <person name="Salamov A."/>
            <person name="Andreopoulos B."/>
            <person name="Baker S."/>
            <person name="Barry K."/>
            <person name="Bills G."/>
            <person name="Bluhm B."/>
            <person name="Cannon C."/>
            <person name="Castanera R."/>
            <person name="Culley D."/>
            <person name="Daum C."/>
            <person name="Ezra D."/>
            <person name="Gonzalez J."/>
            <person name="Henrissat B."/>
            <person name="Kuo A."/>
            <person name="Liang C."/>
            <person name="Lipzen A."/>
            <person name="Lutzoni F."/>
            <person name="Magnuson J."/>
            <person name="Mondo S."/>
            <person name="Nolan M."/>
            <person name="Ohm R."/>
            <person name="Pangilinan J."/>
            <person name="Park H.-J."/>
            <person name="Ramirez L."/>
            <person name="Alfaro M."/>
            <person name="Sun H."/>
            <person name="Tritt A."/>
            <person name="Yoshinaga Y."/>
            <person name="Zwiers L.-H."/>
            <person name="Turgeon B."/>
            <person name="Goodwin S."/>
            <person name="Spatafora J."/>
            <person name="Crous P."/>
            <person name="Grigoriev I."/>
        </authorList>
    </citation>
    <scope>NUCLEOTIDE SEQUENCE</scope>
    <source>
        <strain evidence="5">SCOH1-5</strain>
    </source>
</reference>
<feature type="compositionally biased region" description="Basic and acidic residues" evidence="3">
    <location>
        <begin position="259"/>
        <end position="269"/>
    </location>
</feature>
<feature type="compositionally biased region" description="Polar residues" evidence="3">
    <location>
        <begin position="589"/>
        <end position="600"/>
    </location>
</feature>
<feature type="region of interest" description="Disordered" evidence="3">
    <location>
        <begin position="218"/>
        <end position="640"/>
    </location>
</feature>
<dbReference type="SUPFAM" id="SSF46785">
    <property type="entry name" value="Winged helix' DNA-binding domain"/>
    <property type="match status" value="1"/>
</dbReference>
<dbReference type="PROSITE" id="PS50961">
    <property type="entry name" value="HTH_LA"/>
    <property type="match status" value="1"/>
</dbReference>
<dbReference type="SMART" id="SM00715">
    <property type="entry name" value="LA"/>
    <property type="match status" value="1"/>
</dbReference>
<feature type="compositionally biased region" description="Basic and acidic residues" evidence="3">
    <location>
        <begin position="857"/>
        <end position="875"/>
    </location>
</feature>
<gene>
    <name evidence="5" type="ORF">CERZMDRAFT_98405</name>
</gene>
<feature type="compositionally biased region" description="Gly residues" evidence="3">
    <location>
        <begin position="407"/>
        <end position="416"/>
    </location>
</feature>
<dbReference type="OrthoDB" id="340227at2759"/>
<feature type="compositionally biased region" description="Low complexity" evidence="3">
    <location>
        <begin position="477"/>
        <end position="488"/>
    </location>
</feature>
<feature type="compositionally biased region" description="Basic and acidic residues" evidence="3">
    <location>
        <begin position="239"/>
        <end position="249"/>
    </location>
</feature>
<dbReference type="GO" id="GO:0045727">
    <property type="term" value="P:positive regulation of translation"/>
    <property type="evidence" value="ECO:0007669"/>
    <property type="project" value="TreeGrafter"/>
</dbReference>
<dbReference type="Pfam" id="PF21071">
    <property type="entry name" value="LARP1_HEAT"/>
    <property type="match status" value="1"/>
</dbReference>
<dbReference type="Pfam" id="PF05383">
    <property type="entry name" value="La"/>
    <property type="match status" value="1"/>
</dbReference>
<protein>
    <recommendedName>
        <fullName evidence="4">HTH La-type RNA-binding domain-containing protein</fullName>
    </recommendedName>
</protein>
<dbReference type="GO" id="GO:0005829">
    <property type="term" value="C:cytosol"/>
    <property type="evidence" value="ECO:0007669"/>
    <property type="project" value="TreeGrafter"/>
</dbReference>
<evidence type="ECO:0000256" key="2">
    <source>
        <dbReference type="PROSITE-ProRule" id="PRU00332"/>
    </source>
</evidence>
<dbReference type="Gene3D" id="1.10.10.10">
    <property type="entry name" value="Winged helix-like DNA-binding domain superfamily/Winged helix DNA-binding domain"/>
    <property type="match status" value="1"/>
</dbReference>
<feature type="compositionally biased region" description="Polar residues" evidence="3">
    <location>
        <begin position="1"/>
        <end position="12"/>
    </location>
</feature>
<dbReference type="GO" id="GO:0010494">
    <property type="term" value="C:cytoplasmic stress granule"/>
    <property type="evidence" value="ECO:0007669"/>
    <property type="project" value="TreeGrafter"/>
</dbReference>
<dbReference type="Proteomes" id="UP000799539">
    <property type="component" value="Unassembled WGS sequence"/>
</dbReference>
<dbReference type="GO" id="GO:0048255">
    <property type="term" value="P:mRNA stabilization"/>
    <property type="evidence" value="ECO:0007669"/>
    <property type="project" value="InterPro"/>
</dbReference>
<feature type="compositionally biased region" description="Basic and acidic residues" evidence="3">
    <location>
        <begin position="62"/>
        <end position="72"/>
    </location>
</feature>
<dbReference type="PANTHER" id="PTHR22792">
    <property type="entry name" value="LUPUS LA PROTEIN-RELATED"/>
    <property type="match status" value="1"/>
</dbReference>
<dbReference type="InterPro" id="IPR006630">
    <property type="entry name" value="La_HTH"/>
</dbReference>
<feature type="compositionally biased region" description="Basic and acidic residues" evidence="3">
    <location>
        <begin position="323"/>
        <end position="369"/>
    </location>
</feature>
<evidence type="ECO:0000256" key="1">
    <source>
        <dbReference type="ARBA" id="ARBA00022884"/>
    </source>
</evidence>
<accession>A0A6A6FDJ1</accession>
<keyword evidence="6" id="KW-1185">Reference proteome</keyword>
<dbReference type="AlphaFoldDB" id="A0A6A6FDJ1"/>
<organism evidence="5 6">
    <name type="scientific">Cercospora zeae-maydis SCOH1-5</name>
    <dbReference type="NCBI Taxonomy" id="717836"/>
    <lineage>
        <taxon>Eukaryota</taxon>
        <taxon>Fungi</taxon>
        <taxon>Dikarya</taxon>
        <taxon>Ascomycota</taxon>
        <taxon>Pezizomycotina</taxon>
        <taxon>Dothideomycetes</taxon>
        <taxon>Dothideomycetidae</taxon>
        <taxon>Mycosphaerellales</taxon>
        <taxon>Mycosphaerellaceae</taxon>
        <taxon>Cercospora</taxon>
    </lineage>
</organism>
<name>A0A6A6FDJ1_9PEZI</name>
<dbReference type="InterPro" id="IPR006607">
    <property type="entry name" value="DM15"/>
</dbReference>
<feature type="compositionally biased region" description="Basic and acidic residues" evidence="3">
    <location>
        <begin position="524"/>
        <end position="558"/>
    </location>
</feature>
<proteinExistence type="predicted"/>
<dbReference type="EMBL" id="ML992676">
    <property type="protein sequence ID" value="KAF2211520.1"/>
    <property type="molecule type" value="Genomic_DNA"/>
</dbReference>
<feature type="compositionally biased region" description="Polar residues" evidence="3">
    <location>
        <begin position="22"/>
        <end position="54"/>
    </location>
</feature>
<dbReference type="GO" id="GO:0000339">
    <property type="term" value="F:RNA cap binding"/>
    <property type="evidence" value="ECO:0007669"/>
    <property type="project" value="InterPro"/>
</dbReference>
<dbReference type="InterPro" id="IPR036390">
    <property type="entry name" value="WH_DNA-bd_sf"/>
</dbReference>
<evidence type="ECO:0000313" key="5">
    <source>
        <dbReference type="EMBL" id="KAF2211520.1"/>
    </source>
</evidence>
<dbReference type="InterPro" id="IPR036388">
    <property type="entry name" value="WH-like_DNA-bd_sf"/>
</dbReference>
<evidence type="ECO:0000313" key="6">
    <source>
        <dbReference type="Proteomes" id="UP000799539"/>
    </source>
</evidence>
<feature type="compositionally biased region" description="Polar residues" evidence="3">
    <location>
        <begin position="112"/>
        <end position="133"/>
    </location>
</feature>
<feature type="compositionally biased region" description="Pro residues" evidence="3">
    <location>
        <begin position="218"/>
        <end position="232"/>
    </location>
</feature>
<feature type="region of interest" description="Disordered" evidence="3">
    <location>
        <begin position="781"/>
        <end position="825"/>
    </location>
</feature>
<feature type="compositionally biased region" description="Basic and acidic residues" evidence="3">
    <location>
        <begin position="420"/>
        <end position="431"/>
    </location>
</feature>
<feature type="compositionally biased region" description="Basic and acidic residues" evidence="3">
    <location>
        <begin position="152"/>
        <end position="184"/>
    </location>
</feature>
<feature type="compositionally biased region" description="Basic and acidic residues" evidence="3">
    <location>
        <begin position="80"/>
        <end position="95"/>
    </location>
</feature>
<feature type="region of interest" description="Disordered" evidence="3">
    <location>
        <begin position="1"/>
        <end position="202"/>
    </location>
</feature>
<feature type="domain" description="HTH La-type RNA-binding" evidence="4">
    <location>
        <begin position="686"/>
        <end position="777"/>
    </location>
</feature>
<dbReference type="InterPro" id="IPR045180">
    <property type="entry name" value="La_dom_prot"/>
</dbReference>